<keyword evidence="3" id="KW-0274">FAD</keyword>
<evidence type="ECO:0000256" key="1">
    <source>
        <dbReference type="ARBA" id="ARBA00010139"/>
    </source>
</evidence>
<dbReference type="InterPro" id="IPR020946">
    <property type="entry name" value="Flavin_mOase-like"/>
</dbReference>
<dbReference type="Proteomes" id="UP000054270">
    <property type="component" value="Unassembled WGS sequence"/>
</dbReference>
<dbReference type="GO" id="GO:0004499">
    <property type="term" value="F:N,N-dimethylaniline monooxygenase activity"/>
    <property type="evidence" value="ECO:0007669"/>
    <property type="project" value="InterPro"/>
</dbReference>
<accession>A0A0D2PI58</accession>
<dbReference type="OMA" id="DVASHFY"/>
<comment type="similarity">
    <text evidence="1">Belongs to the FAD-binding monooxygenase family.</text>
</comment>
<evidence type="ECO:0000313" key="6">
    <source>
        <dbReference type="EMBL" id="KJA19695.1"/>
    </source>
</evidence>
<dbReference type="EMBL" id="KN817575">
    <property type="protein sequence ID" value="KJA19695.1"/>
    <property type="molecule type" value="Genomic_DNA"/>
</dbReference>
<keyword evidence="7" id="KW-1185">Reference proteome</keyword>
<dbReference type="SUPFAM" id="SSF51905">
    <property type="entry name" value="FAD/NAD(P)-binding domain"/>
    <property type="match status" value="2"/>
</dbReference>
<keyword evidence="5" id="KW-1133">Transmembrane helix</keyword>
<gene>
    <name evidence="6" type="ORF">HYPSUDRAFT_69104</name>
</gene>
<proteinExistence type="inferred from homology"/>
<dbReference type="Pfam" id="PF00743">
    <property type="entry name" value="FMO-like"/>
    <property type="match status" value="1"/>
</dbReference>
<evidence type="ECO:0000256" key="3">
    <source>
        <dbReference type="ARBA" id="ARBA00022827"/>
    </source>
</evidence>
<dbReference type="PANTHER" id="PTHR42877">
    <property type="entry name" value="L-ORNITHINE N(5)-MONOOXYGENASE-RELATED"/>
    <property type="match status" value="1"/>
</dbReference>
<keyword evidence="2" id="KW-0285">Flavoprotein</keyword>
<dbReference type="PANTHER" id="PTHR42877:SF4">
    <property type="entry name" value="FAD_NAD(P)-BINDING DOMAIN-CONTAINING PROTEIN-RELATED"/>
    <property type="match status" value="1"/>
</dbReference>
<dbReference type="AlphaFoldDB" id="A0A0D2PI58"/>
<evidence type="ECO:0000313" key="7">
    <source>
        <dbReference type="Proteomes" id="UP000054270"/>
    </source>
</evidence>
<keyword evidence="4" id="KW-0560">Oxidoreductase</keyword>
<dbReference type="InterPro" id="IPR036188">
    <property type="entry name" value="FAD/NAD-bd_sf"/>
</dbReference>
<keyword evidence="5" id="KW-0472">Membrane</keyword>
<dbReference type="STRING" id="945553.A0A0D2PI58"/>
<dbReference type="GO" id="GO:0050661">
    <property type="term" value="F:NADP binding"/>
    <property type="evidence" value="ECO:0007669"/>
    <property type="project" value="InterPro"/>
</dbReference>
<evidence type="ECO:0000256" key="2">
    <source>
        <dbReference type="ARBA" id="ARBA00022630"/>
    </source>
</evidence>
<sequence length="549" mass="61863">MSKLGPRIIIMGAGSGGLTCAIALKQKYGYTNFTIYEKFADVGGTWRSNIYPGCSSDVTMPVYCLSTELRNWNASHLPQKELLAYWIELAQKHDIYPHIIFNRLVVSAEWNHDTHLYDIILEDTVTRARSESTAHVVISAVGILETPRYVSLPGLENFKGDTFHSARWDYSKELSGKRVGVIGNGASTAQFVPKLSEDPSTHIIQFCRTQNWMIPNVLYKRYSKFRRTLFHWFPFLMRVSRWSHFALFESMYIIIFSNQATRWLATKLSQLYMTAVAPSKYHNVIIPNYTLGCKRIIFDSGYLKALNLSNIQLNYNGIEMVTSDGITTRTGENIPLDVMIFATGYTADTYPISIKGSTNKTIQKYFEDQGGPKAYLGTVIPGFPNLFLICGPNITTGHTSVVWSNEVQVNYIMQLIQPIIEADAISIEVSEEAADAYDAKIQKRLSNSVYMDCNSWYRVGGTGKISNAFPGSSSLFYMWLRKPDWRHFSGIGAESWIKKKRQTSERLNSLGFLAFAVALGIGIYGYALRGAESAPPLKGWVEATVSYLF</sequence>
<dbReference type="GO" id="GO:0050660">
    <property type="term" value="F:flavin adenine dinucleotide binding"/>
    <property type="evidence" value="ECO:0007669"/>
    <property type="project" value="InterPro"/>
</dbReference>
<organism evidence="6 7">
    <name type="scientific">Hypholoma sublateritium (strain FD-334 SS-4)</name>
    <dbReference type="NCBI Taxonomy" id="945553"/>
    <lineage>
        <taxon>Eukaryota</taxon>
        <taxon>Fungi</taxon>
        <taxon>Dikarya</taxon>
        <taxon>Basidiomycota</taxon>
        <taxon>Agaricomycotina</taxon>
        <taxon>Agaricomycetes</taxon>
        <taxon>Agaricomycetidae</taxon>
        <taxon>Agaricales</taxon>
        <taxon>Agaricineae</taxon>
        <taxon>Strophariaceae</taxon>
        <taxon>Hypholoma</taxon>
    </lineage>
</organism>
<name>A0A0D2PI58_HYPSF</name>
<evidence type="ECO:0000256" key="4">
    <source>
        <dbReference type="ARBA" id="ARBA00023002"/>
    </source>
</evidence>
<evidence type="ECO:0000256" key="5">
    <source>
        <dbReference type="SAM" id="Phobius"/>
    </source>
</evidence>
<dbReference type="InterPro" id="IPR051209">
    <property type="entry name" value="FAD-bind_Monooxygenase_sf"/>
</dbReference>
<evidence type="ECO:0008006" key="8">
    <source>
        <dbReference type="Google" id="ProtNLM"/>
    </source>
</evidence>
<dbReference type="OrthoDB" id="74360at2759"/>
<dbReference type="Gene3D" id="3.50.50.60">
    <property type="entry name" value="FAD/NAD(P)-binding domain"/>
    <property type="match status" value="2"/>
</dbReference>
<reference evidence="7" key="1">
    <citation type="submission" date="2014-04" db="EMBL/GenBank/DDBJ databases">
        <title>Evolutionary Origins and Diversification of the Mycorrhizal Mutualists.</title>
        <authorList>
            <consortium name="DOE Joint Genome Institute"/>
            <consortium name="Mycorrhizal Genomics Consortium"/>
            <person name="Kohler A."/>
            <person name="Kuo A."/>
            <person name="Nagy L.G."/>
            <person name="Floudas D."/>
            <person name="Copeland A."/>
            <person name="Barry K.W."/>
            <person name="Cichocki N."/>
            <person name="Veneault-Fourrey C."/>
            <person name="LaButti K."/>
            <person name="Lindquist E.A."/>
            <person name="Lipzen A."/>
            <person name="Lundell T."/>
            <person name="Morin E."/>
            <person name="Murat C."/>
            <person name="Riley R."/>
            <person name="Ohm R."/>
            <person name="Sun H."/>
            <person name="Tunlid A."/>
            <person name="Henrissat B."/>
            <person name="Grigoriev I.V."/>
            <person name="Hibbett D.S."/>
            <person name="Martin F."/>
        </authorList>
    </citation>
    <scope>NUCLEOTIDE SEQUENCE [LARGE SCALE GENOMIC DNA]</scope>
    <source>
        <strain evidence="7">FD-334 SS-4</strain>
    </source>
</reference>
<keyword evidence="5" id="KW-0812">Transmembrane</keyword>
<feature type="transmembrane region" description="Helical" evidence="5">
    <location>
        <begin position="507"/>
        <end position="527"/>
    </location>
</feature>
<protein>
    <recommendedName>
        <fullName evidence="8">FAD/NAD(P)-binding domain-containing protein</fullName>
    </recommendedName>
</protein>